<keyword evidence="4" id="KW-1185">Reference proteome</keyword>
<dbReference type="Proteomes" id="UP000434957">
    <property type="component" value="Unassembled WGS sequence"/>
</dbReference>
<dbReference type="PANTHER" id="PTHR37558">
    <property type="entry name" value="HTH CENPB-TYPE DOMAIN-CONTAINING PROTEIN"/>
    <property type="match status" value="1"/>
</dbReference>
<organism evidence="2 5">
    <name type="scientific">Phytophthora rubi</name>
    <dbReference type="NCBI Taxonomy" id="129364"/>
    <lineage>
        <taxon>Eukaryota</taxon>
        <taxon>Sar</taxon>
        <taxon>Stramenopiles</taxon>
        <taxon>Oomycota</taxon>
        <taxon>Peronosporomycetes</taxon>
        <taxon>Peronosporales</taxon>
        <taxon>Peronosporaceae</taxon>
        <taxon>Phytophthora</taxon>
    </lineage>
</organism>
<dbReference type="AlphaFoldDB" id="A0A6A3HJA8"/>
<gene>
    <name evidence="2" type="ORF">PR002_g27330</name>
    <name evidence="3" type="ORF">PR003_g28222</name>
</gene>
<feature type="compositionally biased region" description="Low complexity" evidence="1">
    <location>
        <begin position="158"/>
        <end position="172"/>
    </location>
</feature>
<evidence type="ECO:0000256" key="1">
    <source>
        <dbReference type="SAM" id="MobiDB-lite"/>
    </source>
</evidence>
<protein>
    <submittedName>
        <fullName evidence="2">Uncharacterized protein</fullName>
    </submittedName>
</protein>
<evidence type="ECO:0000313" key="2">
    <source>
        <dbReference type="EMBL" id="KAE8969770.1"/>
    </source>
</evidence>
<dbReference type="PANTHER" id="PTHR37558:SF1">
    <property type="entry name" value="HTH CENPB-TYPE DOMAIN-CONTAINING PROTEIN"/>
    <property type="match status" value="1"/>
</dbReference>
<dbReference type="OrthoDB" id="127299at2759"/>
<reference evidence="2 5" key="1">
    <citation type="submission" date="2018-09" db="EMBL/GenBank/DDBJ databases">
        <title>Genomic investigation of the strawberry pathogen Phytophthora fragariae indicates pathogenicity is determined by transcriptional variation in three key races.</title>
        <authorList>
            <person name="Adams T.M."/>
            <person name="Armitage A.D."/>
            <person name="Sobczyk M.K."/>
            <person name="Bates H.J."/>
            <person name="Dunwell J.M."/>
            <person name="Nellist C.F."/>
            <person name="Harrison R.J."/>
        </authorList>
    </citation>
    <scope>NUCLEOTIDE SEQUENCE [LARGE SCALE GENOMIC DNA]</scope>
    <source>
        <strain evidence="2 5">SCRP324</strain>
        <strain evidence="3 4">SCRP333</strain>
    </source>
</reference>
<evidence type="ECO:0000313" key="3">
    <source>
        <dbReference type="EMBL" id="KAE9279489.1"/>
    </source>
</evidence>
<accession>A0A6A3HJA8</accession>
<evidence type="ECO:0000313" key="5">
    <source>
        <dbReference type="Proteomes" id="UP000435112"/>
    </source>
</evidence>
<comment type="caution">
    <text evidence="2">The sequence shown here is derived from an EMBL/GenBank/DDBJ whole genome shotgun (WGS) entry which is preliminary data.</text>
</comment>
<proteinExistence type="predicted"/>
<evidence type="ECO:0000313" key="4">
    <source>
        <dbReference type="Proteomes" id="UP000434957"/>
    </source>
</evidence>
<feature type="region of interest" description="Disordered" evidence="1">
    <location>
        <begin position="95"/>
        <end position="176"/>
    </location>
</feature>
<dbReference type="EMBL" id="QXFT01004208">
    <property type="protein sequence ID" value="KAE9279489.1"/>
    <property type="molecule type" value="Genomic_DNA"/>
</dbReference>
<dbReference type="Proteomes" id="UP000435112">
    <property type="component" value="Unassembled WGS sequence"/>
</dbReference>
<dbReference type="EMBL" id="QXFU01004257">
    <property type="protein sequence ID" value="KAE8969770.1"/>
    <property type="molecule type" value="Genomic_DNA"/>
</dbReference>
<sequence>MMGDVDPTLVAMPTVMNPTPKPKKFYFTPAKDLDLLMEVVNETELCARTVKERFFRLVNEFKDTDCAYRKKSGVEEEYTEHKRLLQDVVDELKGVEAKKKKKKAGQQAKSDRLESDGEILREQALKRRSQRGTPVQSGEVASNSSDASADETSERSSDTASSTTTTSTRGSGYQAGGGFTTAQVNAATVEFIAKQSKRHEDEYQLLGEELSVKQTKRRKLAGRRNLSFTSVKLRLTLKSGLKRSTFVEATWSCVERS</sequence>
<feature type="compositionally biased region" description="Basic and acidic residues" evidence="1">
    <location>
        <begin position="109"/>
        <end position="125"/>
    </location>
</feature>
<feature type="compositionally biased region" description="Polar residues" evidence="1">
    <location>
        <begin position="131"/>
        <end position="147"/>
    </location>
</feature>
<name>A0A6A3HJA8_9STRA</name>